<organism evidence="1 2">
    <name type="scientific">Azohydromonas caseinilytica</name>
    <dbReference type="NCBI Taxonomy" id="2728836"/>
    <lineage>
        <taxon>Bacteria</taxon>
        <taxon>Pseudomonadati</taxon>
        <taxon>Pseudomonadota</taxon>
        <taxon>Betaproteobacteria</taxon>
        <taxon>Burkholderiales</taxon>
        <taxon>Sphaerotilaceae</taxon>
        <taxon>Azohydromonas</taxon>
    </lineage>
</organism>
<accession>A0A848FK67</accession>
<dbReference type="AlphaFoldDB" id="A0A848FK67"/>
<evidence type="ECO:0000313" key="1">
    <source>
        <dbReference type="EMBL" id="NML18191.1"/>
    </source>
</evidence>
<sequence>MTTSPDQPALRIVLHAPTVAALARARSNATNLQRGAPYALVRIVVNAEAVAAALDQPHAEVDGLTQVCGNTLQRLGRQAHAPLAVLAQGAVLALAEMQRDGWNYIRA</sequence>
<dbReference type="InterPro" id="IPR027396">
    <property type="entry name" value="DsrEFH-like"/>
</dbReference>
<comment type="caution">
    <text evidence="1">The sequence shown here is derived from an EMBL/GenBank/DDBJ whole genome shotgun (WGS) entry which is preliminary data.</text>
</comment>
<reference evidence="1 2" key="1">
    <citation type="submission" date="2020-04" db="EMBL/GenBank/DDBJ databases">
        <title>Azohydromonas sp. isolated from soil.</title>
        <authorList>
            <person name="Dahal R.H."/>
        </authorList>
    </citation>
    <scope>NUCLEOTIDE SEQUENCE [LARGE SCALE GENOMIC DNA]</scope>
    <source>
        <strain evidence="1 2">G-1-1-14</strain>
    </source>
</reference>
<dbReference type="Gene3D" id="3.40.1260.10">
    <property type="entry name" value="DsrEFH-like"/>
    <property type="match status" value="1"/>
</dbReference>
<dbReference type="Proteomes" id="UP000574067">
    <property type="component" value="Unassembled WGS sequence"/>
</dbReference>
<evidence type="ECO:0008006" key="3">
    <source>
        <dbReference type="Google" id="ProtNLM"/>
    </source>
</evidence>
<dbReference type="EMBL" id="JABBFW010000028">
    <property type="protein sequence ID" value="NML18191.1"/>
    <property type="molecule type" value="Genomic_DNA"/>
</dbReference>
<evidence type="ECO:0000313" key="2">
    <source>
        <dbReference type="Proteomes" id="UP000574067"/>
    </source>
</evidence>
<gene>
    <name evidence="1" type="ORF">HHL10_24800</name>
</gene>
<dbReference type="RefSeq" id="WP_169163088.1">
    <property type="nucleotide sequence ID" value="NZ_JABBFW010000028.1"/>
</dbReference>
<keyword evidence="2" id="KW-1185">Reference proteome</keyword>
<dbReference type="SUPFAM" id="SSF75169">
    <property type="entry name" value="DsrEFH-like"/>
    <property type="match status" value="1"/>
</dbReference>
<name>A0A848FK67_9BURK</name>
<protein>
    <recommendedName>
        <fullName evidence="3">Intracellular sulfur oxidation protein, DsrE/DsrF family</fullName>
    </recommendedName>
</protein>
<proteinExistence type="predicted"/>